<gene>
    <name evidence="1" type="ORF">RFH988_LOCUS35563</name>
</gene>
<accession>A0A815MT79</accession>
<reference evidence="1" key="1">
    <citation type="submission" date="2021-02" db="EMBL/GenBank/DDBJ databases">
        <authorList>
            <person name="Nowell W R."/>
        </authorList>
    </citation>
    <scope>NUCLEOTIDE SEQUENCE</scope>
</reference>
<name>A0A815MT79_9BILA</name>
<dbReference type="AlphaFoldDB" id="A0A815MT79"/>
<proteinExistence type="predicted"/>
<organism evidence="1 2">
    <name type="scientific">Rotaria sordida</name>
    <dbReference type="NCBI Taxonomy" id="392033"/>
    <lineage>
        <taxon>Eukaryota</taxon>
        <taxon>Metazoa</taxon>
        <taxon>Spiralia</taxon>
        <taxon>Gnathifera</taxon>
        <taxon>Rotifera</taxon>
        <taxon>Eurotatoria</taxon>
        <taxon>Bdelloidea</taxon>
        <taxon>Philodinida</taxon>
        <taxon>Philodinidae</taxon>
        <taxon>Rotaria</taxon>
    </lineage>
</organism>
<evidence type="ECO:0000313" key="1">
    <source>
        <dbReference type="EMBL" id="CAF1420413.1"/>
    </source>
</evidence>
<dbReference type="Proteomes" id="UP000663882">
    <property type="component" value="Unassembled WGS sequence"/>
</dbReference>
<dbReference type="OrthoDB" id="10477402at2759"/>
<comment type="caution">
    <text evidence="1">The sequence shown here is derived from an EMBL/GenBank/DDBJ whole genome shotgun (WGS) entry which is preliminary data.</text>
</comment>
<evidence type="ECO:0000313" key="2">
    <source>
        <dbReference type="Proteomes" id="UP000663882"/>
    </source>
</evidence>
<sequence length="133" mass="15799">MALTETLSNIYLFICMAKENIERNRSKHKVFFEDQIFFTWDKSSAIELEKFIENIREKHWNVRFQKFISTNVQFLNASIENRQGQLYSQVHCDSNMSRYTLPYLLGHSKSAHSDWLRTALIRAVCYCTSVDDF</sequence>
<protein>
    <submittedName>
        <fullName evidence="1">Uncharacterized protein</fullName>
    </submittedName>
</protein>
<dbReference type="EMBL" id="CAJNOO010005485">
    <property type="protein sequence ID" value="CAF1420413.1"/>
    <property type="molecule type" value="Genomic_DNA"/>
</dbReference>